<comment type="caution">
    <text evidence="1">The sequence shown here is derived from an EMBL/GenBank/DDBJ whole genome shotgun (WGS) entry which is preliminary data.</text>
</comment>
<evidence type="ECO:0008006" key="3">
    <source>
        <dbReference type="Google" id="ProtNLM"/>
    </source>
</evidence>
<dbReference type="PANTHER" id="PTHR31973:SF187">
    <property type="entry name" value="MUTATOR TRANSPOSASE MUDRA PROTEIN"/>
    <property type="match status" value="1"/>
</dbReference>
<dbReference type="AlphaFoldDB" id="A0AAD9XFF9"/>
<name>A0AAD9XFF9_9ROSI</name>
<dbReference type="Proteomes" id="UP001280121">
    <property type="component" value="Unassembled WGS sequence"/>
</dbReference>
<protein>
    <recommendedName>
        <fullName evidence="3">Zinc finger PMZ-type domain-containing protein</fullName>
    </recommendedName>
</protein>
<evidence type="ECO:0000313" key="2">
    <source>
        <dbReference type="Proteomes" id="UP001280121"/>
    </source>
</evidence>
<keyword evidence="2" id="KW-1185">Reference proteome</keyword>
<reference evidence="1" key="1">
    <citation type="journal article" date="2023" name="Plant J.">
        <title>Genome sequences and population genomics provide insights into the demographic history, inbreeding, and mutation load of two 'living fossil' tree species of Dipteronia.</title>
        <authorList>
            <person name="Feng Y."/>
            <person name="Comes H.P."/>
            <person name="Chen J."/>
            <person name="Zhu S."/>
            <person name="Lu R."/>
            <person name="Zhang X."/>
            <person name="Li P."/>
            <person name="Qiu J."/>
            <person name="Olsen K.M."/>
            <person name="Qiu Y."/>
        </authorList>
    </citation>
    <scope>NUCLEOTIDE SEQUENCE</scope>
    <source>
        <strain evidence="1">KIB01</strain>
    </source>
</reference>
<sequence length="143" mass="16540">MVMKRFQERKEESGRWKTEIPPNVTSKVLNAIKESRILRMINERDGEYELFKYTRTYMVKLGSFTCDYGVWQISGVPYSHAVAGISRCFGTVGVRDKISDYIKKMFLNAYINMIHPIPDQSRWPQVAATSVIPPPIKRQPGRP</sequence>
<organism evidence="1 2">
    <name type="scientific">Dipteronia dyeriana</name>
    <dbReference type="NCBI Taxonomy" id="168575"/>
    <lineage>
        <taxon>Eukaryota</taxon>
        <taxon>Viridiplantae</taxon>
        <taxon>Streptophyta</taxon>
        <taxon>Embryophyta</taxon>
        <taxon>Tracheophyta</taxon>
        <taxon>Spermatophyta</taxon>
        <taxon>Magnoliopsida</taxon>
        <taxon>eudicotyledons</taxon>
        <taxon>Gunneridae</taxon>
        <taxon>Pentapetalae</taxon>
        <taxon>rosids</taxon>
        <taxon>malvids</taxon>
        <taxon>Sapindales</taxon>
        <taxon>Sapindaceae</taxon>
        <taxon>Hippocastanoideae</taxon>
        <taxon>Acereae</taxon>
        <taxon>Dipteronia</taxon>
    </lineage>
</organism>
<accession>A0AAD9XFF9</accession>
<gene>
    <name evidence="1" type="ORF">Ddye_004795</name>
</gene>
<proteinExistence type="predicted"/>
<dbReference type="EMBL" id="JANJYI010000002">
    <property type="protein sequence ID" value="KAK2658262.1"/>
    <property type="molecule type" value="Genomic_DNA"/>
</dbReference>
<evidence type="ECO:0000313" key="1">
    <source>
        <dbReference type="EMBL" id="KAK2658262.1"/>
    </source>
</evidence>
<dbReference type="PANTHER" id="PTHR31973">
    <property type="entry name" value="POLYPROTEIN, PUTATIVE-RELATED"/>
    <property type="match status" value="1"/>
</dbReference>